<feature type="compositionally biased region" description="Basic and acidic residues" evidence="1">
    <location>
        <begin position="101"/>
        <end position="115"/>
    </location>
</feature>
<gene>
    <name evidence="2" type="ORF">AVDCRST_MAG05-2687</name>
</gene>
<reference evidence="2" key="1">
    <citation type="submission" date="2020-02" db="EMBL/GenBank/DDBJ databases">
        <authorList>
            <person name="Meier V. D."/>
        </authorList>
    </citation>
    <scope>NUCLEOTIDE SEQUENCE</scope>
    <source>
        <strain evidence="2">AVDCRST_MAG05</strain>
    </source>
</reference>
<feature type="compositionally biased region" description="Basic residues" evidence="1">
    <location>
        <begin position="217"/>
        <end position="231"/>
    </location>
</feature>
<feature type="region of interest" description="Disordered" evidence="1">
    <location>
        <begin position="289"/>
        <end position="322"/>
    </location>
</feature>
<feature type="region of interest" description="Disordered" evidence="1">
    <location>
        <begin position="380"/>
        <end position="486"/>
    </location>
</feature>
<evidence type="ECO:0000313" key="2">
    <source>
        <dbReference type="EMBL" id="CAA9505289.1"/>
    </source>
</evidence>
<accession>A0A6J4STZ9</accession>
<organism evidence="2">
    <name type="scientific">uncultured Rubrobacteraceae bacterium</name>
    <dbReference type="NCBI Taxonomy" id="349277"/>
    <lineage>
        <taxon>Bacteria</taxon>
        <taxon>Bacillati</taxon>
        <taxon>Actinomycetota</taxon>
        <taxon>Rubrobacteria</taxon>
        <taxon>Rubrobacterales</taxon>
        <taxon>Rubrobacteraceae</taxon>
        <taxon>environmental samples</taxon>
    </lineage>
</organism>
<proteinExistence type="predicted"/>
<feature type="compositionally biased region" description="Basic and acidic residues" evidence="1">
    <location>
        <begin position="449"/>
        <end position="472"/>
    </location>
</feature>
<feature type="compositionally biased region" description="Basic and acidic residues" evidence="1">
    <location>
        <begin position="205"/>
        <end position="216"/>
    </location>
</feature>
<feature type="compositionally biased region" description="Basic residues" evidence="1">
    <location>
        <begin position="138"/>
        <end position="153"/>
    </location>
</feature>
<dbReference type="AlphaFoldDB" id="A0A6J4STZ9"/>
<feature type="compositionally biased region" description="Basic and acidic residues" evidence="1">
    <location>
        <begin position="188"/>
        <end position="198"/>
    </location>
</feature>
<feature type="compositionally biased region" description="Basic and acidic residues" evidence="1">
    <location>
        <begin position="38"/>
        <end position="47"/>
    </location>
</feature>
<feature type="non-terminal residue" evidence="2">
    <location>
        <position position="1"/>
    </location>
</feature>
<dbReference type="EMBL" id="CADCVM010000295">
    <property type="protein sequence ID" value="CAA9505289.1"/>
    <property type="molecule type" value="Genomic_DNA"/>
</dbReference>
<feature type="region of interest" description="Disordered" evidence="1">
    <location>
        <begin position="1"/>
        <end position="254"/>
    </location>
</feature>
<feature type="compositionally biased region" description="Basic and acidic residues" evidence="1">
    <location>
        <begin position="302"/>
        <end position="315"/>
    </location>
</feature>
<feature type="compositionally biased region" description="Basic and acidic residues" evidence="1">
    <location>
        <begin position="232"/>
        <end position="242"/>
    </location>
</feature>
<feature type="compositionally biased region" description="Basic residues" evidence="1">
    <location>
        <begin position="48"/>
        <end position="64"/>
    </location>
</feature>
<name>A0A6J4STZ9_9ACTN</name>
<feature type="compositionally biased region" description="Basic and acidic residues" evidence="1">
    <location>
        <begin position="412"/>
        <end position="436"/>
    </location>
</feature>
<evidence type="ECO:0000256" key="1">
    <source>
        <dbReference type="SAM" id="MobiDB-lite"/>
    </source>
</evidence>
<protein>
    <submittedName>
        <fullName evidence="2">Predicted L-lactate dehydrogenase, Iron-sulfur cluster-binding subunit YkgF</fullName>
    </submittedName>
</protein>
<feature type="non-terminal residue" evidence="2">
    <location>
        <position position="486"/>
    </location>
</feature>
<sequence length="486" mass="54113">DPEDQTARRLLPRQNPDLRGLGPREPARHPAPPQPRQGHPDHPAQEGRRRRGDARLGRAARGRSRPQGAHPATSRPLPAPARRVRDAGGRARPLGARRRRGESDHRRHREGEGRRGGRQGQVYSDGRDQAQRAPGGRGHPRLRDRPRRAHHPARRGELVAHPGAGHTQEPRGDPGALPQGARRRGALRRAEGPDERRPPLPPEEVPEREGRHQRGELRRRRDRHGLRRRVRGQREDVHDAAARPRHPYGHREDRAPVARLRGLYAAPPPLLDRGADEPLHLVLDRGLRGGRAAGVPPRPARQRPDGRAGGRDRAPDPQLHPVLGVFERLPRLRADRRPRVQLRLPWPHRRHPDAPARGYRQARPGLAALRVLAVRGVLPGLSRQDQHPRGPHPPARQGRPPQAGQGNPAPEARPRERRDAGDGQDVLRPEALREGPEAGQGRPVALRPRRQDNRPPRAARRLDGRQGPEAHPEAILQGVVEGGAGL</sequence>